<evidence type="ECO:0000259" key="5">
    <source>
        <dbReference type="PROSITE" id="PS50930"/>
    </source>
</evidence>
<keyword evidence="7" id="KW-1185">Reference proteome</keyword>
<dbReference type="SMART" id="SM00850">
    <property type="entry name" value="LytTR"/>
    <property type="match status" value="1"/>
</dbReference>
<dbReference type="Proteomes" id="UP000606889">
    <property type="component" value="Unassembled WGS sequence"/>
</dbReference>
<evidence type="ECO:0000256" key="1">
    <source>
        <dbReference type="ARBA" id="ARBA00018672"/>
    </source>
</evidence>
<dbReference type="Pfam" id="PF04397">
    <property type="entry name" value="LytTR"/>
    <property type="match status" value="1"/>
</dbReference>
<feature type="domain" description="HTH LytTR-type" evidence="5">
    <location>
        <begin position="132"/>
        <end position="231"/>
    </location>
</feature>
<evidence type="ECO:0000256" key="3">
    <source>
        <dbReference type="PROSITE-ProRule" id="PRU00169"/>
    </source>
</evidence>
<dbReference type="Gene3D" id="2.40.50.1020">
    <property type="entry name" value="LytTr DNA-binding domain"/>
    <property type="match status" value="1"/>
</dbReference>
<dbReference type="SMART" id="SM00448">
    <property type="entry name" value="REC"/>
    <property type="match status" value="1"/>
</dbReference>
<feature type="modified residue" description="4-aspartylphosphate" evidence="3">
    <location>
        <position position="60"/>
    </location>
</feature>
<dbReference type="Pfam" id="PF00072">
    <property type="entry name" value="Response_reg"/>
    <property type="match status" value="1"/>
</dbReference>
<dbReference type="PANTHER" id="PTHR37299:SF1">
    <property type="entry name" value="STAGE 0 SPORULATION PROTEIN A HOMOLOG"/>
    <property type="match status" value="1"/>
</dbReference>
<organism evidence="6 7">
    <name type="scientific">Christensenella tenuis</name>
    <dbReference type="NCBI Taxonomy" id="2763033"/>
    <lineage>
        <taxon>Bacteria</taxon>
        <taxon>Bacillati</taxon>
        <taxon>Bacillota</taxon>
        <taxon>Clostridia</taxon>
        <taxon>Christensenellales</taxon>
        <taxon>Christensenellaceae</taxon>
        <taxon>Christensenella</taxon>
    </lineage>
</organism>
<name>A0ABR7ED23_9FIRM</name>
<evidence type="ECO:0000256" key="2">
    <source>
        <dbReference type="ARBA" id="ARBA00024867"/>
    </source>
</evidence>
<reference evidence="6 7" key="1">
    <citation type="submission" date="2020-08" db="EMBL/GenBank/DDBJ databases">
        <title>Genome public.</title>
        <authorList>
            <person name="Liu C."/>
            <person name="Sun Q."/>
        </authorList>
    </citation>
    <scope>NUCLEOTIDE SEQUENCE [LARGE SCALE GENOMIC DNA]</scope>
    <source>
        <strain evidence="6 7">NSJ-35</strain>
    </source>
</reference>
<proteinExistence type="predicted"/>
<dbReference type="RefSeq" id="WP_186857201.1">
    <property type="nucleotide sequence ID" value="NZ_JACOON010000002.1"/>
</dbReference>
<dbReference type="InterPro" id="IPR001789">
    <property type="entry name" value="Sig_transdc_resp-reg_receiver"/>
</dbReference>
<protein>
    <recommendedName>
        <fullName evidence="1">Stage 0 sporulation protein A homolog</fullName>
    </recommendedName>
</protein>
<comment type="function">
    <text evidence="2">May play the central regulatory role in sporulation. It may be an element of the effector pathway responsible for the activation of sporulation genes in response to nutritional stress. Spo0A may act in concert with spo0H (a sigma factor) to control the expression of some genes that are critical to the sporulation process.</text>
</comment>
<evidence type="ECO:0000313" key="6">
    <source>
        <dbReference type="EMBL" id="MBC5647682.1"/>
    </source>
</evidence>
<evidence type="ECO:0000313" key="7">
    <source>
        <dbReference type="Proteomes" id="UP000606889"/>
    </source>
</evidence>
<dbReference type="EMBL" id="JACOON010000002">
    <property type="protein sequence ID" value="MBC5647682.1"/>
    <property type="molecule type" value="Genomic_DNA"/>
</dbReference>
<sequence>MYRVAVCENNRHERKNIDKLCNEILSESGFPFRVTSFCGADELLCVLEENPFAFDLLILDIRMEPLSGMELARRLRAEGNRVSIIFATGYEEYLREGYDVQPIQYLLKPITKEALHKAINVDLQLNHIPKAISLSYGNKSVFLETDQIIYLESQNHNVYIWMKDEVRSFRMSLRQAQEYLPDSQFCRCHNSFIVNMAWIRHLSHSEILLKTGQTLPVGRSYYRALQSNLVRYLNRI</sequence>
<dbReference type="InterPro" id="IPR007492">
    <property type="entry name" value="LytTR_DNA-bd_dom"/>
</dbReference>
<gene>
    <name evidence="6" type="ORF">H8S18_04990</name>
</gene>
<dbReference type="InterPro" id="IPR046947">
    <property type="entry name" value="LytR-like"/>
</dbReference>
<dbReference type="PROSITE" id="PS50930">
    <property type="entry name" value="HTH_LYTTR"/>
    <property type="match status" value="1"/>
</dbReference>
<evidence type="ECO:0000259" key="4">
    <source>
        <dbReference type="PROSITE" id="PS50110"/>
    </source>
</evidence>
<dbReference type="InterPro" id="IPR011006">
    <property type="entry name" value="CheY-like_superfamily"/>
</dbReference>
<dbReference type="PROSITE" id="PS50110">
    <property type="entry name" value="RESPONSE_REGULATORY"/>
    <property type="match status" value="1"/>
</dbReference>
<dbReference type="Gene3D" id="3.40.50.2300">
    <property type="match status" value="1"/>
</dbReference>
<dbReference type="SUPFAM" id="SSF52172">
    <property type="entry name" value="CheY-like"/>
    <property type="match status" value="1"/>
</dbReference>
<keyword evidence="3" id="KW-0597">Phosphoprotein</keyword>
<comment type="caution">
    <text evidence="6">The sequence shown here is derived from an EMBL/GenBank/DDBJ whole genome shotgun (WGS) entry which is preliminary data.</text>
</comment>
<dbReference type="PANTHER" id="PTHR37299">
    <property type="entry name" value="TRANSCRIPTIONAL REGULATOR-RELATED"/>
    <property type="match status" value="1"/>
</dbReference>
<accession>A0ABR7ED23</accession>
<feature type="domain" description="Response regulatory" evidence="4">
    <location>
        <begin position="3"/>
        <end position="123"/>
    </location>
</feature>